<dbReference type="CDD" id="cd04301">
    <property type="entry name" value="NAT_SF"/>
    <property type="match status" value="1"/>
</dbReference>
<sequence length="174" mass="20346">MEAIKINRLTTIEEADLLDHKFSEQFIWYKQGEYFRKCLEENIAESRITLIAYYEDQLAGCCHLLFNSDYPFFRDNKIPEINDLNVFHEYRRRKIASTMFDELEAIVTTSSRYIGLGVGLSKDYGNAQRMYTTRGYMMDGNGMTYKNVQVEPGKSVMVDDDLIIYLIKDLKGKL</sequence>
<proteinExistence type="predicted"/>
<organism evidence="2 3">
    <name type="scientific">Paenibacillus solanacearum</name>
    <dbReference type="NCBI Taxonomy" id="2048548"/>
    <lineage>
        <taxon>Bacteria</taxon>
        <taxon>Bacillati</taxon>
        <taxon>Bacillota</taxon>
        <taxon>Bacilli</taxon>
        <taxon>Bacillales</taxon>
        <taxon>Paenibacillaceae</taxon>
        <taxon>Paenibacillus</taxon>
    </lineage>
</organism>
<protein>
    <recommendedName>
        <fullName evidence="1">N-acetyltransferase domain-containing protein</fullName>
    </recommendedName>
</protein>
<accession>A0A916JQU3</accession>
<evidence type="ECO:0000313" key="3">
    <source>
        <dbReference type="Proteomes" id="UP000693672"/>
    </source>
</evidence>
<name>A0A916JQU3_9BACL</name>
<dbReference type="RefSeq" id="WP_218089859.1">
    <property type="nucleotide sequence ID" value="NZ_CAJVAS010000001.1"/>
</dbReference>
<keyword evidence="3" id="KW-1185">Reference proteome</keyword>
<comment type="caution">
    <text evidence="2">The sequence shown here is derived from an EMBL/GenBank/DDBJ whole genome shotgun (WGS) entry which is preliminary data.</text>
</comment>
<dbReference type="PROSITE" id="PS51186">
    <property type="entry name" value="GNAT"/>
    <property type="match status" value="1"/>
</dbReference>
<dbReference type="GO" id="GO:0016747">
    <property type="term" value="F:acyltransferase activity, transferring groups other than amino-acyl groups"/>
    <property type="evidence" value="ECO:0007669"/>
    <property type="project" value="InterPro"/>
</dbReference>
<evidence type="ECO:0000259" key="1">
    <source>
        <dbReference type="PROSITE" id="PS51186"/>
    </source>
</evidence>
<evidence type="ECO:0000313" key="2">
    <source>
        <dbReference type="EMBL" id="CAG7594650.1"/>
    </source>
</evidence>
<gene>
    <name evidence="2" type="ORF">PAESOLCIP111_00004</name>
</gene>
<feature type="domain" description="N-acetyltransferase" evidence="1">
    <location>
        <begin position="4"/>
        <end position="157"/>
    </location>
</feature>
<dbReference type="Proteomes" id="UP000693672">
    <property type="component" value="Unassembled WGS sequence"/>
</dbReference>
<reference evidence="2" key="1">
    <citation type="submission" date="2021-06" db="EMBL/GenBank/DDBJ databases">
        <authorList>
            <person name="Criscuolo A."/>
        </authorList>
    </citation>
    <scope>NUCLEOTIDE SEQUENCE</scope>
    <source>
        <strain evidence="2">CIP111600</strain>
    </source>
</reference>
<dbReference type="InterPro" id="IPR000182">
    <property type="entry name" value="GNAT_dom"/>
</dbReference>
<dbReference type="AlphaFoldDB" id="A0A916JQU3"/>
<dbReference type="Pfam" id="PF00583">
    <property type="entry name" value="Acetyltransf_1"/>
    <property type="match status" value="1"/>
</dbReference>
<dbReference type="EMBL" id="CAJVAS010000001">
    <property type="protein sequence ID" value="CAG7594650.1"/>
    <property type="molecule type" value="Genomic_DNA"/>
</dbReference>